<dbReference type="Pfam" id="PF20155">
    <property type="entry name" value="TMP_3"/>
    <property type="match status" value="1"/>
</dbReference>
<keyword evidence="1" id="KW-1245">Viral tail assembly</keyword>
<gene>
    <name evidence="4" type="ORF">UFOVP119_84</name>
</gene>
<keyword evidence="2" id="KW-0175">Coiled coil</keyword>
<feature type="domain" description="Tape measure protein N-terminal" evidence="3">
    <location>
        <begin position="183"/>
        <end position="375"/>
    </location>
</feature>
<feature type="coiled-coil region" evidence="2">
    <location>
        <begin position="591"/>
        <end position="618"/>
    </location>
</feature>
<dbReference type="EMBL" id="LR796238">
    <property type="protein sequence ID" value="CAB4130460.1"/>
    <property type="molecule type" value="Genomic_DNA"/>
</dbReference>
<evidence type="ECO:0000313" key="4">
    <source>
        <dbReference type="EMBL" id="CAB4130460.1"/>
    </source>
</evidence>
<reference evidence="4" key="1">
    <citation type="submission" date="2020-04" db="EMBL/GenBank/DDBJ databases">
        <authorList>
            <person name="Chiriac C."/>
            <person name="Salcher M."/>
            <person name="Ghai R."/>
            <person name="Kavagutti S V."/>
        </authorList>
    </citation>
    <scope>NUCLEOTIDE SEQUENCE</scope>
</reference>
<proteinExistence type="predicted"/>
<feature type="coiled-coil region" evidence="2">
    <location>
        <begin position="433"/>
        <end position="465"/>
    </location>
</feature>
<name>A0A6J5LBZ5_9CAUD</name>
<dbReference type="GO" id="GO:0098003">
    <property type="term" value="P:viral tail assembly"/>
    <property type="evidence" value="ECO:0007669"/>
    <property type="project" value="UniProtKB-KW"/>
</dbReference>
<sequence>MSEDITFGFKLERAGLDQAAQAAQQAAASMSKLGDEVDDLLKKTAQLDRATASVADQQKVLDQAFSKGAISVDQYVKYLGFIKGAHEDTAEAAKASGDAAEAMGQKTATMSGKISASAEDVNKLVAALKGEHGLGGMVASARTALTGLVETLGVTATVGIAASVGVGLLGMAFAGAMNYLSAYEDKLNAVQTRLRLIFGDNGAAKEAIGRIAEMTQKTGTGFEGAEKGYEELSRINDMLGLSRKQLLQVTETLQKTGAMSGASPQQVQSGLSSFYMGLGTGELQSLQLRSLQKELPALADLIAKNFQKADGSIGVTTAQLKKLGAEGQLTSDRVVEALLRMQDQVNKGFEEAGDTVAQAHQRLEDSWDHLMAHIGQAWNSSAFARALVSWKTSLWEALDQVFTGGDLDRRIETARVKFEDAMAHPRMYGDAGIERARKEFRDLLEEKHKAEKEEAEADARSKSAATYNKGDTAAMKYRSLGQQQFQLRRDIDLMTAGSIAAGDDLIDKGGNDPELAKKKADLAESLAIAYAKLAENIGVYDKAARTLSDNERARAIGGEGGGMQIALSAISQQRAALGQGDTTHSEASFRAIALQQKIEDLEGGLAAARRSAESAEGKVGLAGQPRDALDQFEIETALIEKRTAAVGNLGKNSAALAKVLKDYADLMKREKDAAHLFADAGAAEQAESGLRVARAGLAADLDPRSQARAALEARLAETRRKAGGSNEMIDRDSAAQREQMVVNEELAQRKALYGMDQSLAKQREMAKLVGFTSDEYRVQTALIAKKFDLEAQGYTAEDKYFKDVMAKTEMMERIAIADSRRTAQARGIFDTLQKGVANFEGVFKNSFETIFTYGAGKAASVFGTGMTDIVKKIGADMMYEIAVRPFEVLAQQMASKLGQFIVGFLGGGAGVTAATSSYGGGMSSISGAGMVGNAKGLVGNAKGGVYSTLGAYSNKIVDRPTVFAFAKGAGIMGEAGEEAIMPLKRGSDGRLGVTGTGGGDVQVVVNDMRSSNSEPVKTESKRGADGRRIISVMIRDAIKTSMNSGEMDSTMAGNFGAGRVLARQ</sequence>
<evidence type="ECO:0000256" key="1">
    <source>
        <dbReference type="ARBA" id="ARBA00022465"/>
    </source>
</evidence>
<evidence type="ECO:0000256" key="2">
    <source>
        <dbReference type="SAM" id="Coils"/>
    </source>
</evidence>
<dbReference type="NCBIfam" id="TIGR02675">
    <property type="entry name" value="tape_meas_nterm"/>
    <property type="match status" value="1"/>
</dbReference>
<protein>
    <submittedName>
        <fullName evidence="4">Caudovirus, tape measure, N-terminal</fullName>
    </submittedName>
</protein>
<dbReference type="InterPro" id="IPR013491">
    <property type="entry name" value="Tape_meas_N"/>
</dbReference>
<evidence type="ECO:0000259" key="3">
    <source>
        <dbReference type="Pfam" id="PF20155"/>
    </source>
</evidence>
<accession>A0A6J5LBZ5</accession>
<organism evidence="4">
    <name type="scientific">uncultured Caudovirales phage</name>
    <dbReference type="NCBI Taxonomy" id="2100421"/>
    <lineage>
        <taxon>Viruses</taxon>
        <taxon>Duplodnaviria</taxon>
        <taxon>Heunggongvirae</taxon>
        <taxon>Uroviricota</taxon>
        <taxon>Caudoviricetes</taxon>
        <taxon>Peduoviridae</taxon>
        <taxon>Maltschvirus</taxon>
        <taxon>Maltschvirus maltsch</taxon>
    </lineage>
</organism>
<keyword evidence="1" id="KW-1188">Viral release from host cell</keyword>